<name>B9S2R7_RICCO</name>
<dbReference type="InParanoid" id="B9S2R7"/>
<keyword evidence="3" id="KW-1185">Reference proteome</keyword>
<evidence type="ECO:0000313" key="2">
    <source>
        <dbReference type="EMBL" id="EEF42072.1"/>
    </source>
</evidence>
<reference evidence="3" key="1">
    <citation type="journal article" date="2010" name="Nat. Biotechnol.">
        <title>Draft genome sequence of the oilseed species Ricinus communis.</title>
        <authorList>
            <person name="Chan A.P."/>
            <person name="Crabtree J."/>
            <person name="Zhao Q."/>
            <person name="Lorenzi H."/>
            <person name="Orvis J."/>
            <person name="Puiu D."/>
            <person name="Melake-Berhan A."/>
            <person name="Jones K.M."/>
            <person name="Redman J."/>
            <person name="Chen G."/>
            <person name="Cahoon E.B."/>
            <person name="Gedil M."/>
            <person name="Stanke M."/>
            <person name="Haas B.J."/>
            <person name="Wortman J.R."/>
            <person name="Fraser-Liggett C.M."/>
            <person name="Ravel J."/>
            <person name="Rabinowicz P.D."/>
        </authorList>
    </citation>
    <scope>NUCLEOTIDE SEQUENCE [LARGE SCALE GENOMIC DNA]</scope>
    <source>
        <strain evidence="3">cv. Hale</strain>
    </source>
</reference>
<protein>
    <submittedName>
        <fullName evidence="2">Uncharacterized protein</fullName>
    </submittedName>
</protein>
<evidence type="ECO:0000313" key="3">
    <source>
        <dbReference type="Proteomes" id="UP000008311"/>
    </source>
</evidence>
<feature type="compositionally biased region" description="Basic and acidic residues" evidence="1">
    <location>
        <begin position="1"/>
        <end position="22"/>
    </location>
</feature>
<dbReference type="Proteomes" id="UP000008311">
    <property type="component" value="Unassembled WGS sequence"/>
</dbReference>
<sequence length="85" mass="9605">MEEKQNPAEEEVFRPPKKKETEGSETGAPMFKPKRGSVFPKKQKSVKSMMFDTIVSVVFNDTSDPSSSQAHYQKDATCFGRNKQC</sequence>
<dbReference type="AlphaFoldDB" id="B9S2R7"/>
<organism evidence="2 3">
    <name type="scientific">Ricinus communis</name>
    <name type="common">Castor bean</name>
    <dbReference type="NCBI Taxonomy" id="3988"/>
    <lineage>
        <taxon>Eukaryota</taxon>
        <taxon>Viridiplantae</taxon>
        <taxon>Streptophyta</taxon>
        <taxon>Embryophyta</taxon>
        <taxon>Tracheophyta</taxon>
        <taxon>Spermatophyta</taxon>
        <taxon>Magnoliopsida</taxon>
        <taxon>eudicotyledons</taxon>
        <taxon>Gunneridae</taxon>
        <taxon>Pentapetalae</taxon>
        <taxon>rosids</taxon>
        <taxon>fabids</taxon>
        <taxon>Malpighiales</taxon>
        <taxon>Euphorbiaceae</taxon>
        <taxon>Acalyphoideae</taxon>
        <taxon>Acalypheae</taxon>
        <taxon>Ricinus</taxon>
    </lineage>
</organism>
<accession>B9S2R7</accession>
<dbReference type="EMBL" id="EQ973853">
    <property type="protein sequence ID" value="EEF42072.1"/>
    <property type="molecule type" value="Genomic_DNA"/>
</dbReference>
<gene>
    <name evidence="2" type="ORF">RCOM_0561200</name>
</gene>
<feature type="region of interest" description="Disordered" evidence="1">
    <location>
        <begin position="1"/>
        <end position="39"/>
    </location>
</feature>
<evidence type="ECO:0000256" key="1">
    <source>
        <dbReference type="SAM" id="MobiDB-lite"/>
    </source>
</evidence>
<proteinExistence type="predicted"/>